<name>A0A6M0H7C6_9CLOT</name>
<keyword evidence="1" id="KW-0533">Nickel</keyword>
<reference evidence="4 5" key="1">
    <citation type="submission" date="2020-02" db="EMBL/GenBank/DDBJ databases">
        <title>Genome assembly of a novel Clostridium senegalense strain.</title>
        <authorList>
            <person name="Gupta T.B."/>
            <person name="Jauregui R."/>
            <person name="Maclean P."/>
            <person name="Nawarathana A."/>
            <person name="Brightwell G."/>
        </authorList>
    </citation>
    <scope>NUCLEOTIDE SEQUENCE [LARGE SCALE GENOMIC DNA]</scope>
    <source>
        <strain evidence="4 5">AGRFS4</strain>
    </source>
</reference>
<feature type="binding site" evidence="1">
    <location>
        <position position="76"/>
    </location>
    <ligand>
        <name>Ni(2+)</name>
        <dbReference type="ChEBI" id="CHEBI:49786"/>
    </ligand>
</feature>
<dbReference type="InterPro" id="IPR036390">
    <property type="entry name" value="WH_DNA-bd_sf"/>
</dbReference>
<protein>
    <submittedName>
        <fullName evidence="4">Transcription repressor NadR</fullName>
    </submittedName>
</protein>
<dbReference type="InterPro" id="IPR004173">
    <property type="entry name" value="3H_domain"/>
</dbReference>
<dbReference type="InterPro" id="IPR013196">
    <property type="entry name" value="HTH_11"/>
</dbReference>
<accession>A0A6M0H7C6</accession>
<dbReference type="EMBL" id="JAAGPU010000038">
    <property type="protein sequence ID" value="NEU06268.1"/>
    <property type="molecule type" value="Genomic_DNA"/>
</dbReference>
<feature type="binding site" evidence="1">
    <location>
        <position position="84"/>
    </location>
    <ligand>
        <name>Ni(2+)</name>
        <dbReference type="ChEBI" id="CHEBI:49786"/>
    </ligand>
</feature>
<evidence type="ECO:0000259" key="2">
    <source>
        <dbReference type="Pfam" id="PF02829"/>
    </source>
</evidence>
<dbReference type="Pfam" id="PF08279">
    <property type="entry name" value="HTH_11"/>
    <property type="match status" value="1"/>
</dbReference>
<feature type="domain" description="Helix-turn-helix type 11" evidence="3">
    <location>
        <begin position="6"/>
        <end position="58"/>
    </location>
</feature>
<gene>
    <name evidence="4" type="ORF">G3M99_15745</name>
</gene>
<dbReference type="SUPFAM" id="SSF46785">
    <property type="entry name" value="Winged helix' DNA-binding domain"/>
    <property type="match status" value="1"/>
</dbReference>
<keyword evidence="5" id="KW-1185">Reference proteome</keyword>
<dbReference type="GO" id="GO:0046872">
    <property type="term" value="F:metal ion binding"/>
    <property type="evidence" value="ECO:0007669"/>
    <property type="project" value="UniProtKB-KW"/>
</dbReference>
<feature type="domain" description="3H" evidence="2">
    <location>
        <begin position="72"/>
        <end position="168"/>
    </location>
</feature>
<dbReference type="InterPro" id="IPR036388">
    <property type="entry name" value="WH-like_DNA-bd_sf"/>
</dbReference>
<feature type="binding site" evidence="1">
    <location>
        <position position="145"/>
    </location>
    <ligand>
        <name>Ni(2+)</name>
        <dbReference type="ChEBI" id="CHEBI:49786"/>
    </ligand>
</feature>
<evidence type="ECO:0000313" key="5">
    <source>
        <dbReference type="Proteomes" id="UP000481872"/>
    </source>
</evidence>
<evidence type="ECO:0000313" key="4">
    <source>
        <dbReference type="EMBL" id="NEU06268.1"/>
    </source>
</evidence>
<dbReference type="PIRSF" id="PIRSF037847">
    <property type="entry name" value="NiaR"/>
    <property type="match status" value="1"/>
</dbReference>
<dbReference type="Gene3D" id="3.30.1340.20">
    <property type="entry name" value="3H domain"/>
    <property type="match status" value="1"/>
</dbReference>
<proteinExistence type="predicted"/>
<dbReference type="Pfam" id="PF02829">
    <property type="entry name" value="3H"/>
    <property type="match status" value="1"/>
</dbReference>
<evidence type="ECO:0000259" key="3">
    <source>
        <dbReference type="Pfam" id="PF08279"/>
    </source>
</evidence>
<organism evidence="4 5">
    <name type="scientific">Clostridium senegalense</name>
    <dbReference type="NCBI Taxonomy" id="1465809"/>
    <lineage>
        <taxon>Bacteria</taxon>
        <taxon>Bacillati</taxon>
        <taxon>Bacillota</taxon>
        <taxon>Clostridia</taxon>
        <taxon>Eubacteriales</taxon>
        <taxon>Clostridiaceae</taxon>
        <taxon>Clostridium</taxon>
    </lineage>
</organism>
<dbReference type="SUPFAM" id="SSF75500">
    <property type="entry name" value="Putative transcriptional regulator TM1602, C-terminal domain"/>
    <property type="match status" value="1"/>
</dbReference>
<dbReference type="RefSeq" id="WP_199870759.1">
    <property type="nucleotide sequence ID" value="NZ_JAAGPU010000038.1"/>
</dbReference>
<dbReference type="PANTHER" id="PTHR40068">
    <property type="entry name" value="TRANSCRIPTION REPRESSOR NIAR-RELATED"/>
    <property type="match status" value="1"/>
</dbReference>
<dbReference type="InterPro" id="IPR026043">
    <property type="entry name" value="NadR"/>
</dbReference>
<dbReference type="AlphaFoldDB" id="A0A6M0H7C6"/>
<keyword evidence="1" id="KW-0479">Metal-binding</keyword>
<evidence type="ECO:0000256" key="1">
    <source>
        <dbReference type="PIRSR" id="PIRSR037847-1"/>
    </source>
</evidence>
<dbReference type="Proteomes" id="UP000481872">
    <property type="component" value="Unassembled WGS sequence"/>
</dbReference>
<sequence length="171" mass="19722">MSSKERREDIKAIFLESKLPIKGQELATKFNVTRQVIVKDIAILRAEGNNIIATPEGYLITRYENTKIRRVIAVNHDREDVYKELKTVVKYGGIVEDVIVEHPLYGEIKATLMIKNLNDVEKFNDKFDKSEVEPLFKLTNGIHIHTITVDSIEDMENILKELKDENILIDN</sequence>
<dbReference type="Gene3D" id="1.10.10.10">
    <property type="entry name" value="Winged helix-like DNA-binding domain superfamily/Winged helix DNA-binding domain"/>
    <property type="match status" value="1"/>
</dbReference>
<dbReference type="InterPro" id="IPR035922">
    <property type="entry name" value="3H_dom_sf"/>
</dbReference>
<feature type="binding site" evidence="1">
    <location>
        <position position="143"/>
    </location>
    <ligand>
        <name>Ni(2+)</name>
        <dbReference type="ChEBI" id="CHEBI:49786"/>
    </ligand>
</feature>
<comment type="caution">
    <text evidence="4">The sequence shown here is derived from an EMBL/GenBank/DDBJ whole genome shotgun (WGS) entry which is preliminary data.</text>
</comment>
<dbReference type="PANTHER" id="PTHR40068:SF1">
    <property type="entry name" value="TRANSCRIPTION REPRESSOR NIAR-RELATED"/>
    <property type="match status" value="1"/>
</dbReference>